<dbReference type="EMBL" id="CBTK010000008">
    <property type="protein sequence ID" value="CDH43127.1"/>
    <property type="molecule type" value="Genomic_DNA"/>
</dbReference>
<dbReference type="Proteomes" id="UP000019184">
    <property type="component" value="Unassembled WGS sequence"/>
</dbReference>
<comment type="caution">
    <text evidence="1">The sequence shown here is derived from an EMBL/GenBank/DDBJ whole genome shotgun (WGS) entry which is preliminary data.</text>
</comment>
<dbReference type="AlphaFoldDB" id="A0A7U7G8H6"/>
<protein>
    <submittedName>
        <fullName evidence="1">Uncharacterized protein</fullName>
    </submittedName>
</protein>
<reference evidence="1 2" key="1">
    <citation type="journal article" date="2014" name="ISME J.">
        <title>Candidatus Competibacter-lineage genomes retrieved from metagenomes reveal functional metabolic diversity.</title>
        <authorList>
            <person name="McIlroy S.J."/>
            <person name="Albertsen M."/>
            <person name="Andresen E.K."/>
            <person name="Saunders A.M."/>
            <person name="Kristiansen R."/>
            <person name="Stokholm-Bjerregaard M."/>
            <person name="Nielsen K.L."/>
            <person name="Nielsen P.H."/>
        </authorList>
    </citation>
    <scope>NUCLEOTIDE SEQUENCE [LARGE SCALE GENOMIC DNA]</scope>
    <source>
        <strain evidence="1 2">Run_B_J11</strain>
    </source>
</reference>
<keyword evidence="2" id="KW-1185">Reference proteome</keyword>
<organism evidence="1 2">
    <name type="scientific">Candidatus Contendobacter odensis Run_B_J11</name>
    <dbReference type="NCBI Taxonomy" id="1400861"/>
    <lineage>
        <taxon>Bacteria</taxon>
        <taxon>Pseudomonadati</taxon>
        <taxon>Pseudomonadota</taxon>
        <taxon>Gammaproteobacteria</taxon>
        <taxon>Candidatus Competibacteraceae</taxon>
        <taxon>Candidatus Contendibacter</taxon>
    </lineage>
</organism>
<name>A0A7U7G8H6_9GAMM</name>
<evidence type="ECO:0000313" key="2">
    <source>
        <dbReference type="Proteomes" id="UP000019184"/>
    </source>
</evidence>
<proteinExistence type="predicted"/>
<sequence length="178" mass="19033">MAELNLGFVAGLVFEGESGAKLPGAMVSMGAVYKRSVERMTLYTPLGLEVKSIAYPPVYSDSDGIFGVVFQWDASDIGAVMDAAMSDRLEYSITAWRQVGNLRVPSKKRGTLKLRSNAGGMGLPKNGLAWVLATGAAIEKAAKQIKVSAPAGLGTVRTTELYYLVDMVDLPAYSTARY</sequence>
<accession>A0A7U7G8H6</accession>
<dbReference type="RefSeq" id="WP_034430078.1">
    <property type="nucleotide sequence ID" value="NZ_CBTK010000008.1"/>
</dbReference>
<gene>
    <name evidence="1" type="ORF">BN874_1050002</name>
</gene>
<evidence type="ECO:0000313" key="1">
    <source>
        <dbReference type="EMBL" id="CDH43127.1"/>
    </source>
</evidence>